<feature type="transmembrane region" description="Helical" evidence="1">
    <location>
        <begin position="16"/>
        <end position="37"/>
    </location>
</feature>
<organism evidence="2 3">
    <name type="scientific">Priestia taiwanensis</name>
    <dbReference type="NCBI Taxonomy" id="1347902"/>
    <lineage>
        <taxon>Bacteria</taxon>
        <taxon>Bacillati</taxon>
        <taxon>Bacillota</taxon>
        <taxon>Bacilli</taxon>
        <taxon>Bacillales</taxon>
        <taxon>Bacillaceae</taxon>
        <taxon>Priestia</taxon>
    </lineage>
</organism>
<feature type="transmembrane region" description="Helical" evidence="1">
    <location>
        <begin position="145"/>
        <end position="166"/>
    </location>
</feature>
<feature type="transmembrane region" description="Helical" evidence="1">
    <location>
        <begin position="254"/>
        <end position="273"/>
    </location>
</feature>
<dbReference type="Proteomes" id="UP000605259">
    <property type="component" value="Unassembled WGS sequence"/>
</dbReference>
<reference evidence="2" key="2">
    <citation type="submission" date="2020-09" db="EMBL/GenBank/DDBJ databases">
        <authorList>
            <person name="Sun Q."/>
            <person name="Zhou Y."/>
        </authorList>
    </citation>
    <scope>NUCLEOTIDE SEQUENCE</scope>
    <source>
        <strain evidence="2">CGMCC 1.12698</strain>
    </source>
</reference>
<evidence type="ECO:0000313" key="2">
    <source>
        <dbReference type="EMBL" id="GGE54418.1"/>
    </source>
</evidence>
<proteinExistence type="predicted"/>
<dbReference type="EMBL" id="BMFK01000001">
    <property type="protein sequence ID" value="GGE54418.1"/>
    <property type="molecule type" value="Genomic_DNA"/>
</dbReference>
<dbReference type="GO" id="GO:0005886">
    <property type="term" value="C:plasma membrane"/>
    <property type="evidence" value="ECO:0007669"/>
    <property type="project" value="UniProtKB-SubCell"/>
</dbReference>
<name>A0A917EJT5_9BACI</name>
<accession>A0A917EJT5</accession>
<dbReference type="AlphaFoldDB" id="A0A917EJT5"/>
<keyword evidence="3" id="KW-1185">Reference proteome</keyword>
<feature type="transmembrane region" description="Helical" evidence="1">
    <location>
        <begin position="173"/>
        <end position="194"/>
    </location>
</feature>
<feature type="transmembrane region" description="Helical" evidence="1">
    <location>
        <begin position="101"/>
        <end position="125"/>
    </location>
</feature>
<keyword evidence="1" id="KW-0812">Transmembrane</keyword>
<reference evidence="2" key="1">
    <citation type="journal article" date="2014" name="Int. J. Syst. Evol. Microbiol.">
        <title>Complete genome sequence of Corynebacterium casei LMG S-19264T (=DSM 44701T), isolated from a smear-ripened cheese.</title>
        <authorList>
            <consortium name="US DOE Joint Genome Institute (JGI-PGF)"/>
            <person name="Walter F."/>
            <person name="Albersmeier A."/>
            <person name="Kalinowski J."/>
            <person name="Ruckert C."/>
        </authorList>
    </citation>
    <scope>NUCLEOTIDE SEQUENCE</scope>
    <source>
        <strain evidence="2">CGMCC 1.12698</strain>
    </source>
</reference>
<dbReference type="PANTHER" id="PTHR39177">
    <property type="entry name" value="ABC TRANSPORTER PERMEASE YTRC-RELATED"/>
    <property type="match status" value="1"/>
</dbReference>
<sequence>MFHKVLWLHNWKQSKFAILAMWIVIFFSIPFDYLTLVTRNYEQRADGFMDPIYYGKGFSLIAPLAITIVLALFAAFLLNGKRNNGSLKFQFSLPFSRKELFLAKWFFGAVHILLALIGNIIITIITIQTSFIRNYEDISHWPMYFLFASFAYVGIYSVCLFVGTFTGRIISQVLLSFLLLFIGQTAVMLIRPFIQVLLQKPDPEFYIDSFHLINITTLPTMMYEYHFWNTSTYDGSNPTDPLSYFKVEYPSYDTLIAATIITGLSIFIGSFIFSRNKLERNGQFLLFKKLEPFYIALITVIVALVGGALSNGSSYLYFLYFFGFGIVMFFILRLLFKRNSRFLSQQST</sequence>
<protein>
    <submittedName>
        <fullName evidence="2">Acetoin ABC transporter permease</fullName>
    </submittedName>
</protein>
<dbReference type="PANTHER" id="PTHR39177:SF1">
    <property type="entry name" value="ABC TRANSPORTER PERMEASE YTRC-RELATED"/>
    <property type="match status" value="1"/>
</dbReference>
<feature type="transmembrane region" description="Helical" evidence="1">
    <location>
        <begin position="315"/>
        <end position="336"/>
    </location>
</feature>
<gene>
    <name evidence="2" type="ORF">GCM10007140_00920</name>
</gene>
<feature type="transmembrane region" description="Helical" evidence="1">
    <location>
        <begin position="57"/>
        <end position="80"/>
    </location>
</feature>
<dbReference type="RefSeq" id="WP_188386501.1">
    <property type="nucleotide sequence ID" value="NZ_BMFK01000001.1"/>
</dbReference>
<keyword evidence="1" id="KW-1133">Transmembrane helix</keyword>
<evidence type="ECO:0000256" key="1">
    <source>
        <dbReference type="SAM" id="Phobius"/>
    </source>
</evidence>
<dbReference type="GO" id="GO:0140359">
    <property type="term" value="F:ABC-type transporter activity"/>
    <property type="evidence" value="ECO:0007669"/>
    <property type="project" value="InterPro"/>
</dbReference>
<comment type="caution">
    <text evidence="2">The sequence shown here is derived from an EMBL/GenBank/DDBJ whole genome shotgun (WGS) entry which is preliminary data.</text>
</comment>
<keyword evidence="1" id="KW-0472">Membrane</keyword>
<dbReference type="InterPro" id="IPR053046">
    <property type="entry name" value="ABC-5_transporter"/>
</dbReference>
<evidence type="ECO:0000313" key="3">
    <source>
        <dbReference type="Proteomes" id="UP000605259"/>
    </source>
</evidence>
<feature type="transmembrane region" description="Helical" evidence="1">
    <location>
        <begin position="293"/>
        <end position="309"/>
    </location>
</feature>